<comment type="caution">
    <text evidence="1">The sequence shown here is derived from an EMBL/GenBank/DDBJ whole genome shotgun (WGS) entry which is preliminary data.</text>
</comment>
<evidence type="ECO:0000313" key="1">
    <source>
        <dbReference type="EMBL" id="KAG1529189.1"/>
    </source>
</evidence>
<accession>A0A9P6XNL0</accession>
<dbReference type="EMBL" id="JAANIU010016029">
    <property type="protein sequence ID" value="KAG1529189.1"/>
    <property type="molecule type" value="Genomic_DNA"/>
</dbReference>
<dbReference type="AlphaFoldDB" id="A0A9P6XNL0"/>
<protein>
    <submittedName>
        <fullName evidence="1">Uncharacterized protein</fullName>
    </submittedName>
</protein>
<evidence type="ECO:0000313" key="2">
    <source>
        <dbReference type="Proteomes" id="UP000740926"/>
    </source>
</evidence>
<reference evidence="1 2" key="1">
    <citation type="journal article" date="2020" name="Microb. Genom.">
        <title>Genetic diversity of clinical and environmental Mucorales isolates obtained from an investigation of mucormycosis cases among solid organ transplant recipients.</title>
        <authorList>
            <person name="Nguyen M.H."/>
            <person name="Kaul D."/>
            <person name="Muto C."/>
            <person name="Cheng S.J."/>
            <person name="Richter R.A."/>
            <person name="Bruno V.M."/>
            <person name="Liu G."/>
            <person name="Beyhan S."/>
            <person name="Sundermann A.J."/>
            <person name="Mounaud S."/>
            <person name="Pasculle A.W."/>
            <person name="Nierman W.C."/>
            <person name="Driscoll E."/>
            <person name="Cumbie R."/>
            <person name="Clancy C.J."/>
            <person name="Dupont C.L."/>
        </authorList>
    </citation>
    <scope>NUCLEOTIDE SEQUENCE [LARGE SCALE GENOMIC DNA]</scope>
    <source>
        <strain evidence="1 2">GL24</strain>
    </source>
</reference>
<keyword evidence="2" id="KW-1185">Reference proteome</keyword>
<gene>
    <name evidence="1" type="ORF">G6F50_018167</name>
</gene>
<organism evidence="1 2">
    <name type="scientific">Rhizopus delemar</name>
    <dbReference type="NCBI Taxonomy" id="936053"/>
    <lineage>
        <taxon>Eukaryota</taxon>
        <taxon>Fungi</taxon>
        <taxon>Fungi incertae sedis</taxon>
        <taxon>Mucoromycota</taxon>
        <taxon>Mucoromycotina</taxon>
        <taxon>Mucoromycetes</taxon>
        <taxon>Mucorales</taxon>
        <taxon>Mucorineae</taxon>
        <taxon>Rhizopodaceae</taxon>
        <taxon>Rhizopus</taxon>
    </lineage>
</organism>
<proteinExistence type="predicted"/>
<sequence length="67" mass="7611">MSDTIDDYKALADHRKAVRAKFGVKCPGCAVARPKAHPTILMPQQRCKVDGYRDPRPELTEEKWQSV</sequence>
<dbReference type="Proteomes" id="UP000740926">
    <property type="component" value="Unassembled WGS sequence"/>
</dbReference>
<name>A0A9P6XNL0_9FUNG</name>